<organism evidence="2 3">
    <name type="scientific">Algoriphagus yeomjeoni</name>
    <dbReference type="NCBI Taxonomy" id="291403"/>
    <lineage>
        <taxon>Bacteria</taxon>
        <taxon>Pseudomonadati</taxon>
        <taxon>Bacteroidota</taxon>
        <taxon>Cytophagia</taxon>
        <taxon>Cytophagales</taxon>
        <taxon>Cyclobacteriaceae</taxon>
        <taxon>Algoriphagus</taxon>
    </lineage>
</organism>
<dbReference type="RefSeq" id="WP_111611494.1">
    <property type="nucleotide sequence ID" value="NZ_QLLK01000005.1"/>
</dbReference>
<proteinExistence type="predicted"/>
<name>A0A327PCZ4_9BACT</name>
<keyword evidence="3" id="KW-1185">Reference proteome</keyword>
<evidence type="ECO:0008006" key="4">
    <source>
        <dbReference type="Google" id="ProtNLM"/>
    </source>
</evidence>
<evidence type="ECO:0000313" key="2">
    <source>
        <dbReference type="EMBL" id="RAI90138.1"/>
    </source>
</evidence>
<protein>
    <recommendedName>
        <fullName evidence="4">NigD-like protein</fullName>
    </recommendedName>
</protein>
<dbReference type="PROSITE" id="PS51257">
    <property type="entry name" value="PROKAR_LIPOPROTEIN"/>
    <property type="match status" value="1"/>
</dbReference>
<evidence type="ECO:0000313" key="3">
    <source>
        <dbReference type="Proteomes" id="UP000249610"/>
    </source>
</evidence>
<evidence type="ECO:0000256" key="1">
    <source>
        <dbReference type="SAM" id="SignalP"/>
    </source>
</evidence>
<gene>
    <name evidence="2" type="ORF">LV83_02145</name>
</gene>
<comment type="caution">
    <text evidence="2">The sequence shown here is derived from an EMBL/GenBank/DDBJ whole genome shotgun (WGS) entry which is preliminary data.</text>
</comment>
<feature type="signal peptide" evidence="1">
    <location>
        <begin position="1"/>
        <end position="20"/>
    </location>
</feature>
<dbReference type="Proteomes" id="UP000249610">
    <property type="component" value="Unassembled WGS sequence"/>
</dbReference>
<keyword evidence="1" id="KW-0732">Signal</keyword>
<feature type="chain" id="PRO_5016352059" description="NigD-like protein" evidence="1">
    <location>
        <begin position="21"/>
        <end position="223"/>
    </location>
</feature>
<dbReference type="OrthoDB" id="7061696at2"/>
<sequence>MRNLKSFSTAAFFIATAVFAFSCQMDDQIEGIQEAKIIVKETVFRFSINHSEQDILSESGTDLSWDWQSVNQMVSAYIDFPQSPTISQLTIPAPWYTQGNPLNTIEKDIYSKDGWVLVMRNFGSSERAVKRPYFGLLNTKTNILKIFIHNSQWQPGHYLESNLVLVDSQNIHSRSFESKPAKIVQFDSWFNLEFQLDQNQLSTPYANFSFLIECAGILETEVG</sequence>
<accession>A0A327PCZ4</accession>
<reference evidence="2 3" key="1">
    <citation type="submission" date="2018-06" db="EMBL/GenBank/DDBJ databases">
        <title>Genomic Encyclopedia of Archaeal and Bacterial Type Strains, Phase II (KMG-II): from individual species to whole genera.</title>
        <authorList>
            <person name="Goeker M."/>
        </authorList>
    </citation>
    <scope>NUCLEOTIDE SEQUENCE [LARGE SCALE GENOMIC DNA]</scope>
    <source>
        <strain evidence="2 3">DSM 23446</strain>
    </source>
</reference>
<dbReference type="AlphaFoldDB" id="A0A327PCZ4"/>
<dbReference type="EMBL" id="QLLK01000005">
    <property type="protein sequence ID" value="RAI90138.1"/>
    <property type="molecule type" value="Genomic_DNA"/>
</dbReference>